<organism evidence="2">
    <name type="scientific">viral metagenome</name>
    <dbReference type="NCBI Taxonomy" id="1070528"/>
    <lineage>
        <taxon>unclassified sequences</taxon>
        <taxon>metagenomes</taxon>
        <taxon>organismal metagenomes</taxon>
    </lineage>
</organism>
<gene>
    <name evidence="2" type="ORF">TM448A01454_0004</name>
    <name evidence="3" type="ORF">TM448B00537_0004</name>
</gene>
<reference evidence="2" key="1">
    <citation type="submission" date="2020-03" db="EMBL/GenBank/DDBJ databases">
        <title>The deep terrestrial virosphere.</title>
        <authorList>
            <person name="Holmfeldt K."/>
            <person name="Nilsson E."/>
            <person name="Simone D."/>
            <person name="Lopez-Fernandez M."/>
            <person name="Wu X."/>
            <person name="de Brujin I."/>
            <person name="Lundin D."/>
            <person name="Andersson A."/>
            <person name="Bertilsson S."/>
            <person name="Dopson M."/>
        </authorList>
    </citation>
    <scope>NUCLEOTIDE SEQUENCE</scope>
    <source>
        <strain evidence="2">TM448A01454</strain>
        <strain evidence="3">TM448B00537</strain>
    </source>
</reference>
<protein>
    <submittedName>
        <fullName evidence="2">Uncharacterized protein</fullName>
    </submittedName>
</protein>
<keyword evidence="1" id="KW-0472">Membrane</keyword>
<evidence type="ECO:0000256" key="1">
    <source>
        <dbReference type="SAM" id="Phobius"/>
    </source>
</evidence>
<evidence type="ECO:0000313" key="2">
    <source>
        <dbReference type="EMBL" id="QJA49758.1"/>
    </source>
</evidence>
<dbReference type="EMBL" id="MT144153">
    <property type="protein sequence ID" value="QJA49758.1"/>
    <property type="molecule type" value="Genomic_DNA"/>
</dbReference>
<proteinExistence type="predicted"/>
<accession>A0A6H1ZQH6</accession>
<name>A0A6H1ZQH6_9ZZZZ</name>
<feature type="transmembrane region" description="Helical" evidence="1">
    <location>
        <begin position="6"/>
        <end position="25"/>
    </location>
</feature>
<sequence length="82" mass="9162">MIIFILGYIAGIVTAILIVTTLTYFRRVIERKVNIIEKQIKVAGPRLKGFIIEPPSEAEEVRAQIIAKNKAQGKDTPISELL</sequence>
<evidence type="ECO:0000313" key="3">
    <source>
        <dbReference type="EMBL" id="QJH95784.1"/>
    </source>
</evidence>
<keyword evidence="1" id="KW-0812">Transmembrane</keyword>
<dbReference type="EMBL" id="MT144629">
    <property type="protein sequence ID" value="QJH95784.1"/>
    <property type="molecule type" value="Genomic_DNA"/>
</dbReference>
<dbReference type="AlphaFoldDB" id="A0A6H1ZQH6"/>
<keyword evidence="1" id="KW-1133">Transmembrane helix</keyword>